<dbReference type="GO" id="GO:0008764">
    <property type="term" value="F:UDP-N-acetylmuramoylalanine-D-glutamate ligase activity"/>
    <property type="evidence" value="ECO:0007669"/>
    <property type="project" value="UniProtKB-UniRule"/>
</dbReference>
<dbReference type="RefSeq" id="WP_012803333.1">
    <property type="nucleotide sequence ID" value="NC_013170.1"/>
</dbReference>
<evidence type="ECO:0000256" key="9">
    <source>
        <dbReference type="HAMAP-Rule" id="MF_00639"/>
    </source>
</evidence>
<dbReference type="PANTHER" id="PTHR43692">
    <property type="entry name" value="UDP-N-ACETYLMURAMOYLALANINE--D-GLUTAMATE LIGASE"/>
    <property type="match status" value="1"/>
</dbReference>
<dbReference type="GO" id="GO:0009252">
    <property type="term" value="P:peptidoglycan biosynthetic process"/>
    <property type="evidence" value="ECO:0007669"/>
    <property type="project" value="UniProtKB-UniRule"/>
</dbReference>
<dbReference type="KEGG" id="ccu:Ccur_09510"/>
<dbReference type="Pfam" id="PF08245">
    <property type="entry name" value="Mur_ligase_M"/>
    <property type="match status" value="1"/>
</dbReference>
<evidence type="ECO:0000256" key="4">
    <source>
        <dbReference type="ARBA" id="ARBA00022598"/>
    </source>
</evidence>
<dbReference type="AlphaFoldDB" id="C7MP07"/>
<keyword evidence="6 9" id="KW-0547">Nucleotide-binding</keyword>
<keyword evidence="5 9" id="KW-0132">Cell division</keyword>
<dbReference type="GO" id="GO:0071555">
    <property type="term" value="P:cell wall organization"/>
    <property type="evidence" value="ECO:0007669"/>
    <property type="project" value="UniProtKB-KW"/>
</dbReference>
<comment type="subcellular location">
    <subcellularLocation>
        <location evidence="1 9 10">Cytoplasm</location>
    </subcellularLocation>
</comment>
<dbReference type="InterPro" id="IPR036565">
    <property type="entry name" value="Mur-like_cat_sf"/>
</dbReference>
<dbReference type="HOGENOM" id="CLU_032540_0_0_11"/>
<dbReference type="PANTHER" id="PTHR43692:SF1">
    <property type="entry name" value="UDP-N-ACETYLMURAMOYLALANINE--D-GLUTAMATE LIGASE"/>
    <property type="match status" value="1"/>
</dbReference>
<dbReference type="InterPro" id="IPR036615">
    <property type="entry name" value="Mur_ligase_C_dom_sf"/>
</dbReference>
<dbReference type="GO" id="GO:0051301">
    <property type="term" value="P:cell division"/>
    <property type="evidence" value="ECO:0007669"/>
    <property type="project" value="UniProtKB-KW"/>
</dbReference>
<keyword evidence="9 10" id="KW-0573">Peptidoglycan synthesis</keyword>
<dbReference type="OrthoDB" id="9809796at2"/>
<comment type="similarity">
    <text evidence="9">Belongs to the MurCDEF family.</text>
</comment>
<dbReference type="STRING" id="469378.Ccur_09510"/>
<evidence type="ECO:0000313" key="14">
    <source>
        <dbReference type="EMBL" id="ACU94647.1"/>
    </source>
</evidence>
<dbReference type="eggNOG" id="COG0771">
    <property type="taxonomic scope" value="Bacteria"/>
</dbReference>
<keyword evidence="15" id="KW-1185">Reference proteome</keyword>
<evidence type="ECO:0000256" key="5">
    <source>
        <dbReference type="ARBA" id="ARBA00022618"/>
    </source>
</evidence>
<dbReference type="Gene3D" id="3.40.50.720">
    <property type="entry name" value="NAD(P)-binding Rossmann-like Domain"/>
    <property type="match status" value="1"/>
</dbReference>
<comment type="function">
    <text evidence="9 10">Cell wall formation. Catalyzes the addition of glutamate to the nucleotide precursor UDP-N-acetylmuramoyl-L-alanine (UMA).</text>
</comment>
<dbReference type="InterPro" id="IPR018109">
    <property type="entry name" value="Folylpolyglutamate_synth_CS"/>
</dbReference>
<name>C7MP07_CRYCD</name>
<evidence type="ECO:0000256" key="10">
    <source>
        <dbReference type="RuleBase" id="RU003664"/>
    </source>
</evidence>
<proteinExistence type="inferred from homology"/>
<dbReference type="GO" id="GO:0004326">
    <property type="term" value="F:tetrahydrofolylpolyglutamate synthase activity"/>
    <property type="evidence" value="ECO:0007669"/>
    <property type="project" value="InterPro"/>
</dbReference>
<comment type="pathway">
    <text evidence="2 9 10">Cell wall biogenesis; peptidoglycan biosynthesis.</text>
</comment>
<dbReference type="GO" id="GO:0008360">
    <property type="term" value="P:regulation of cell shape"/>
    <property type="evidence" value="ECO:0007669"/>
    <property type="project" value="UniProtKB-KW"/>
</dbReference>
<dbReference type="Gene3D" id="3.40.1190.10">
    <property type="entry name" value="Mur-like, catalytic domain"/>
    <property type="match status" value="1"/>
</dbReference>
<evidence type="ECO:0000256" key="11">
    <source>
        <dbReference type="SAM" id="MobiDB-lite"/>
    </source>
</evidence>
<keyword evidence="7 9" id="KW-0067">ATP-binding</keyword>
<feature type="domain" description="Mur ligase central" evidence="13">
    <location>
        <begin position="130"/>
        <end position="327"/>
    </location>
</feature>
<dbReference type="Gene3D" id="3.90.190.20">
    <property type="entry name" value="Mur ligase, C-terminal domain"/>
    <property type="match status" value="1"/>
</dbReference>
<dbReference type="Pfam" id="PF02875">
    <property type="entry name" value="Mur_ligase_C"/>
    <property type="match status" value="1"/>
</dbReference>
<keyword evidence="3 9" id="KW-0963">Cytoplasm</keyword>
<keyword evidence="9 10" id="KW-0133">Cell shape</keyword>
<evidence type="ECO:0000256" key="6">
    <source>
        <dbReference type="ARBA" id="ARBA00022741"/>
    </source>
</evidence>
<dbReference type="SUPFAM" id="SSF53623">
    <property type="entry name" value="MurD-like peptide ligases, catalytic domain"/>
    <property type="match status" value="1"/>
</dbReference>
<dbReference type="InterPro" id="IPR005762">
    <property type="entry name" value="MurD"/>
</dbReference>
<dbReference type="Proteomes" id="UP000000954">
    <property type="component" value="Chromosome"/>
</dbReference>
<feature type="domain" description="Mur ligase C-terminal" evidence="12">
    <location>
        <begin position="350"/>
        <end position="464"/>
    </location>
</feature>
<dbReference type="SUPFAM" id="SSF53244">
    <property type="entry name" value="MurD-like peptide ligases, peptide-binding domain"/>
    <property type="match status" value="1"/>
</dbReference>
<reference evidence="14 15" key="1">
    <citation type="journal article" date="2009" name="Stand. Genomic Sci.">
        <title>Complete genome sequence of Cryptobacterium curtum type strain (12-3).</title>
        <authorList>
            <person name="Mavrommatis K."/>
            <person name="Pukall R."/>
            <person name="Rohde C."/>
            <person name="Chen F."/>
            <person name="Sims D."/>
            <person name="Brettin T."/>
            <person name="Kuske C."/>
            <person name="Detter J.C."/>
            <person name="Han C."/>
            <person name="Lapidus A."/>
            <person name="Copeland A."/>
            <person name="Glavina Del Rio T."/>
            <person name="Nolan M."/>
            <person name="Lucas S."/>
            <person name="Tice H."/>
            <person name="Cheng J.F."/>
            <person name="Bruce D."/>
            <person name="Goodwin L."/>
            <person name="Pitluck S."/>
            <person name="Ovchinnikova G."/>
            <person name="Pati A."/>
            <person name="Ivanova N."/>
            <person name="Chen A."/>
            <person name="Palaniappan K."/>
            <person name="Chain P."/>
            <person name="D'haeseleer P."/>
            <person name="Goker M."/>
            <person name="Bristow J."/>
            <person name="Eisen J.A."/>
            <person name="Markowitz V."/>
            <person name="Hugenholtz P."/>
            <person name="Rohde M."/>
            <person name="Klenk H.P."/>
            <person name="Kyrpides N.C."/>
        </authorList>
    </citation>
    <scope>NUCLEOTIDE SEQUENCE [LARGE SCALE GENOMIC DNA]</scope>
    <source>
        <strain evidence="15">ATCC 700683 / DSM 15641 / 12-3</strain>
    </source>
</reference>
<dbReference type="NCBIfam" id="TIGR01087">
    <property type="entry name" value="murD"/>
    <property type="match status" value="1"/>
</dbReference>
<feature type="compositionally biased region" description="Polar residues" evidence="11">
    <location>
        <begin position="511"/>
        <end position="528"/>
    </location>
</feature>
<evidence type="ECO:0000256" key="3">
    <source>
        <dbReference type="ARBA" id="ARBA00022490"/>
    </source>
</evidence>
<feature type="binding site" evidence="9">
    <location>
        <begin position="132"/>
        <end position="138"/>
    </location>
    <ligand>
        <name>ATP</name>
        <dbReference type="ChEBI" id="CHEBI:30616"/>
    </ligand>
</feature>
<keyword evidence="4 9" id="KW-0436">Ligase</keyword>
<protein>
    <recommendedName>
        <fullName evidence="9 10">UDP-N-acetylmuramoylalanine--D-glutamate ligase</fullName>
        <ecNumber evidence="9 10">6.3.2.9</ecNumber>
    </recommendedName>
    <alternativeName>
        <fullName evidence="9">D-glutamic acid-adding enzyme</fullName>
    </alternativeName>
    <alternativeName>
        <fullName evidence="9">UDP-N-acetylmuramoyl-L-alanyl-D-glutamate synthetase</fullName>
    </alternativeName>
</protein>
<evidence type="ECO:0000256" key="7">
    <source>
        <dbReference type="ARBA" id="ARBA00022840"/>
    </source>
</evidence>
<dbReference type="EMBL" id="CP001682">
    <property type="protein sequence ID" value="ACU94647.1"/>
    <property type="molecule type" value="Genomic_DNA"/>
</dbReference>
<keyword evidence="9 10" id="KW-0961">Cell wall biogenesis/degradation</keyword>
<dbReference type="EC" id="6.3.2.9" evidence="9 10"/>
<organism evidence="14 15">
    <name type="scientific">Cryptobacterium curtum (strain ATCC 700683 / DSM 15641 / CCUG 43107 / 12-3)</name>
    <dbReference type="NCBI Taxonomy" id="469378"/>
    <lineage>
        <taxon>Bacteria</taxon>
        <taxon>Bacillati</taxon>
        <taxon>Actinomycetota</taxon>
        <taxon>Coriobacteriia</taxon>
        <taxon>Eggerthellales</taxon>
        <taxon>Eggerthellaceae</taxon>
        <taxon>Cryptobacterium</taxon>
    </lineage>
</organism>
<dbReference type="UniPathway" id="UPA00219"/>
<accession>C7MP07</accession>
<evidence type="ECO:0000313" key="15">
    <source>
        <dbReference type="Proteomes" id="UP000000954"/>
    </source>
</evidence>
<dbReference type="InterPro" id="IPR004101">
    <property type="entry name" value="Mur_ligase_C"/>
</dbReference>
<evidence type="ECO:0000256" key="1">
    <source>
        <dbReference type="ARBA" id="ARBA00004496"/>
    </source>
</evidence>
<dbReference type="GO" id="GO:0005524">
    <property type="term" value="F:ATP binding"/>
    <property type="evidence" value="ECO:0007669"/>
    <property type="project" value="UniProtKB-UniRule"/>
</dbReference>
<evidence type="ECO:0000256" key="8">
    <source>
        <dbReference type="ARBA" id="ARBA00023306"/>
    </source>
</evidence>
<sequence>MAADATIIPTTKQAPACWGRVLILGLGKSGRIAAHYCLSLLGKRVDSVRIAAGARTKEALAFAHDCEQRGAHVTFDDSRVEGSFDVCIASPGISEFSELYVSARAASREIMSEVEFAWRESDRDSRWIAITGTNGKTTTTALTAHILQQAGMRARAVGNIGDTCLAAVMAHDTDVYVAEVSSYQLASTIHFAPNVAVILNITPDHLTWHQTHENYVAAKFRILANLNQTPGALAVLNAVDETVRARVRTLAHATEQCGFAYIPVGTAAGLAGDMRTICGSENAAFIEGSDRWLTVALAKEQHRLCRADDLLIPGEHNVSNALAAATACIAVGASDDAITRGLTTFTALSHRLEACGTIRGVTCYDDSKATNVDATLKALAAFSPRRPIVLLGGSDKFTDLTVLVQEACRHCKTVVCFGAAGERFARAFADAPLPVVRAAHLADALDAALDIAHADDIVLLSPACASFDEFTSYEHRGDVFKALVAERAQASAKDHVAQVSADAPAVHESVENQSAHISAKNQPTQASAVNRVAQESAEDTL</sequence>
<dbReference type="InterPro" id="IPR013221">
    <property type="entry name" value="Mur_ligase_cen"/>
</dbReference>
<dbReference type="GO" id="GO:0005737">
    <property type="term" value="C:cytoplasm"/>
    <property type="evidence" value="ECO:0007669"/>
    <property type="project" value="UniProtKB-SubCell"/>
</dbReference>
<feature type="region of interest" description="Disordered" evidence="11">
    <location>
        <begin position="509"/>
        <end position="541"/>
    </location>
</feature>
<evidence type="ECO:0000259" key="12">
    <source>
        <dbReference type="Pfam" id="PF02875"/>
    </source>
</evidence>
<dbReference type="PROSITE" id="PS01011">
    <property type="entry name" value="FOLYLPOLYGLU_SYNT_1"/>
    <property type="match status" value="1"/>
</dbReference>
<evidence type="ECO:0000256" key="2">
    <source>
        <dbReference type="ARBA" id="ARBA00004752"/>
    </source>
</evidence>
<evidence type="ECO:0000259" key="13">
    <source>
        <dbReference type="Pfam" id="PF08245"/>
    </source>
</evidence>
<comment type="catalytic activity">
    <reaction evidence="9 10">
        <text>UDP-N-acetyl-alpha-D-muramoyl-L-alanine + D-glutamate + ATP = UDP-N-acetyl-alpha-D-muramoyl-L-alanyl-D-glutamate + ADP + phosphate + H(+)</text>
        <dbReference type="Rhea" id="RHEA:16429"/>
        <dbReference type="ChEBI" id="CHEBI:15378"/>
        <dbReference type="ChEBI" id="CHEBI:29986"/>
        <dbReference type="ChEBI" id="CHEBI:30616"/>
        <dbReference type="ChEBI" id="CHEBI:43474"/>
        <dbReference type="ChEBI" id="CHEBI:83898"/>
        <dbReference type="ChEBI" id="CHEBI:83900"/>
        <dbReference type="ChEBI" id="CHEBI:456216"/>
        <dbReference type="EC" id="6.3.2.9"/>
    </reaction>
</comment>
<gene>
    <name evidence="9" type="primary">murD</name>
    <name evidence="14" type="ordered locus">Ccur_09510</name>
</gene>
<dbReference type="HAMAP" id="MF_00639">
    <property type="entry name" value="MurD"/>
    <property type="match status" value="1"/>
</dbReference>
<keyword evidence="8 9" id="KW-0131">Cell cycle</keyword>